<dbReference type="EMBL" id="JAWDGP010003844">
    <property type="protein sequence ID" value="KAK3770426.1"/>
    <property type="molecule type" value="Genomic_DNA"/>
</dbReference>
<evidence type="ECO:0000313" key="2">
    <source>
        <dbReference type="Proteomes" id="UP001283361"/>
    </source>
</evidence>
<protein>
    <submittedName>
        <fullName evidence="1">Uncharacterized protein</fullName>
    </submittedName>
</protein>
<comment type="caution">
    <text evidence="1">The sequence shown here is derived from an EMBL/GenBank/DDBJ whole genome shotgun (WGS) entry which is preliminary data.</text>
</comment>
<proteinExistence type="predicted"/>
<sequence length="72" mass="7778">MKVRGDSDFAIWVHLVVCSVDENIFSMKDRNAAASSAAICGTTAAAVLAPSLGRTQIDIYSFTVRLSQESKR</sequence>
<name>A0AAE0ZKF6_9GAST</name>
<keyword evidence="2" id="KW-1185">Reference proteome</keyword>
<reference evidence="1" key="1">
    <citation type="journal article" date="2023" name="G3 (Bethesda)">
        <title>A reference genome for the long-term kleptoplast-retaining sea slug Elysia crispata morphotype clarki.</title>
        <authorList>
            <person name="Eastman K.E."/>
            <person name="Pendleton A.L."/>
            <person name="Shaikh M.A."/>
            <person name="Suttiyut T."/>
            <person name="Ogas R."/>
            <person name="Tomko P."/>
            <person name="Gavelis G."/>
            <person name="Widhalm J.R."/>
            <person name="Wisecaver J.H."/>
        </authorList>
    </citation>
    <scope>NUCLEOTIDE SEQUENCE</scope>
    <source>
        <strain evidence="1">ECLA1</strain>
    </source>
</reference>
<dbReference type="Proteomes" id="UP001283361">
    <property type="component" value="Unassembled WGS sequence"/>
</dbReference>
<gene>
    <name evidence="1" type="ORF">RRG08_012168</name>
</gene>
<organism evidence="1 2">
    <name type="scientific">Elysia crispata</name>
    <name type="common">lettuce slug</name>
    <dbReference type="NCBI Taxonomy" id="231223"/>
    <lineage>
        <taxon>Eukaryota</taxon>
        <taxon>Metazoa</taxon>
        <taxon>Spiralia</taxon>
        <taxon>Lophotrochozoa</taxon>
        <taxon>Mollusca</taxon>
        <taxon>Gastropoda</taxon>
        <taxon>Heterobranchia</taxon>
        <taxon>Euthyneura</taxon>
        <taxon>Panpulmonata</taxon>
        <taxon>Sacoglossa</taxon>
        <taxon>Placobranchoidea</taxon>
        <taxon>Plakobranchidae</taxon>
        <taxon>Elysia</taxon>
    </lineage>
</organism>
<accession>A0AAE0ZKF6</accession>
<dbReference type="AlphaFoldDB" id="A0AAE0ZKF6"/>
<evidence type="ECO:0000313" key="1">
    <source>
        <dbReference type="EMBL" id="KAK3770426.1"/>
    </source>
</evidence>